<evidence type="ECO:0000256" key="5">
    <source>
        <dbReference type="ARBA" id="ARBA00023125"/>
    </source>
</evidence>
<dbReference type="GO" id="GO:0000156">
    <property type="term" value="F:phosphorelay response regulator activity"/>
    <property type="evidence" value="ECO:0007669"/>
    <property type="project" value="TreeGrafter"/>
</dbReference>
<dbReference type="PANTHER" id="PTHR48111">
    <property type="entry name" value="REGULATOR OF RPOS"/>
    <property type="match status" value="1"/>
</dbReference>
<dbReference type="SMART" id="SM00448">
    <property type="entry name" value="REC"/>
    <property type="match status" value="1"/>
</dbReference>
<accession>A0A343JF01</accession>
<sequence>MNKILLIEDEESIRGFLKINLKRNNFEVIEAVNGEEGLNLVRKEKPDIVILDIMLPGIDGFRVCRIIREENRDIGIIMLTAKGQDMDKIMGLEYGADDYIVKPFNPLEVVLRIKAILRRLKEDNSAVIKIDKYKLDPYSKKFYKDGKEIYLTPKEYLIVKTFMENPNRAFSRDELLDSAWGKDYFGDSKIIDVNIRRIRAKIEDNPSEPKYIETIWGMGYRWKQ</sequence>
<evidence type="ECO:0000256" key="1">
    <source>
        <dbReference type="ARBA" id="ARBA00018672"/>
    </source>
</evidence>
<dbReference type="InterPro" id="IPR001789">
    <property type="entry name" value="Sig_transdc_resp-reg_receiver"/>
</dbReference>
<comment type="function">
    <text evidence="7">May play the central regulatory role in sporulation. It may be an element of the effector pathway responsible for the activation of sporulation genes in response to nutritional stress. Spo0A may act in concert with spo0H (a sigma factor) to control the expression of some genes that are critical to the sporulation process.</text>
</comment>
<dbReference type="KEGG" id="cia:BEN51_11645"/>
<evidence type="ECO:0000256" key="8">
    <source>
        <dbReference type="PROSITE-ProRule" id="PRU00169"/>
    </source>
</evidence>
<dbReference type="Proteomes" id="UP000264883">
    <property type="component" value="Chromosome"/>
</dbReference>
<keyword evidence="4" id="KW-0805">Transcription regulation</keyword>
<keyword evidence="6" id="KW-0804">Transcription</keyword>
<dbReference type="Gene3D" id="3.40.50.2300">
    <property type="match status" value="1"/>
</dbReference>
<dbReference type="GO" id="GO:0006355">
    <property type="term" value="P:regulation of DNA-templated transcription"/>
    <property type="evidence" value="ECO:0007669"/>
    <property type="project" value="InterPro"/>
</dbReference>
<name>A0A343JF01_9CLOT</name>
<dbReference type="RefSeq" id="WP_119866234.1">
    <property type="nucleotide sequence ID" value="NZ_CP016786.1"/>
</dbReference>
<dbReference type="CDD" id="cd17574">
    <property type="entry name" value="REC_OmpR"/>
    <property type="match status" value="1"/>
</dbReference>
<evidence type="ECO:0000256" key="2">
    <source>
        <dbReference type="ARBA" id="ARBA00022553"/>
    </source>
</evidence>
<dbReference type="EMBL" id="CP016786">
    <property type="protein sequence ID" value="ASW44109.1"/>
    <property type="molecule type" value="Genomic_DNA"/>
</dbReference>
<dbReference type="CDD" id="cd00383">
    <property type="entry name" value="trans_reg_C"/>
    <property type="match status" value="1"/>
</dbReference>
<dbReference type="SUPFAM" id="SSF52172">
    <property type="entry name" value="CheY-like"/>
    <property type="match status" value="1"/>
</dbReference>
<dbReference type="OrthoDB" id="9790442at2"/>
<feature type="modified residue" description="4-aspartylphosphate" evidence="8">
    <location>
        <position position="52"/>
    </location>
</feature>
<dbReference type="InterPro" id="IPR039420">
    <property type="entry name" value="WalR-like"/>
</dbReference>
<dbReference type="PANTHER" id="PTHR48111:SF54">
    <property type="entry name" value="STAGE 0 SPORULATION PROTEIN A HOMOLOG"/>
    <property type="match status" value="1"/>
</dbReference>
<dbReference type="Pfam" id="PF00072">
    <property type="entry name" value="Response_reg"/>
    <property type="match status" value="1"/>
</dbReference>
<evidence type="ECO:0000313" key="12">
    <source>
        <dbReference type="EMBL" id="ASW44109.1"/>
    </source>
</evidence>
<evidence type="ECO:0000256" key="3">
    <source>
        <dbReference type="ARBA" id="ARBA00023012"/>
    </source>
</evidence>
<evidence type="ECO:0000313" key="13">
    <source>
        <dbReference type="Proteomes" id="UP000264883"/>
    </source>
</evidence>
<dbReference type="GO" id="GO:0032993">
    <property type="term" value="C:protein-DNA complex"/>
    <property type="evidence" value="ECO:0007669"/>
    <property type="project" value="TreeGrafter"/>
</dbReference>
<keyword evidence="5 9" id="KW-0238">DNA-binding</keyword>
<evidence type="ECO:0000256" key="4">
    <source>
        <dbReference type="ARBA" id="ARBA00023015"/>
    </source>
</evidence>
<dbReference type="PROSITE" id="PS50110">
    <property type="entry name" value="RESPONSE_REGULATORY"/>
    <property type="match status" value="1"/>
</dbReference>
<dbReference type="FunFam" id="3.40.50.2300:FF:000001">
    <property type="entry name" value="DNA-binding response regulator PhoB"/>
    <property type="match status" value="1"/>
</dbReference>
<dbReference type="Gene3D" id="6.10.250.690">
    <property type="match status" value="1"/>
</dbReference>
<dbReference type="GO" id="GO:0000976">
    <property type="term" value="F:transcription cis-regulatory region binding"/>
    <property type="evidence" value="ECO:0007669"/>
    <property type="project" value="TreeGrafter"/>
</dbReference>
<evidence type="ECO:0000259" key="10">
    <source>
        <dbReference type="PROSITE" id="PS50110"/>
    </source>
</evidence>
<dbReference type="Gene3D" id="1.10.10.10">
    <property type="entry name" value="Winged helix-like DNA-binding domain superfamily/Winged helix DNA-binding domain"/>
    <property type="match status" value="1"/>
</dbReference>
<feature type="DNA-binding region" description="OmpR/PhoB-type" evidence="9">
    <location>
        <begin position="125"/>
        <end position="224"/>
    </location>
</feature>
<organism evidence="12 13">
    <name type="scientific">Clostridium isatidis</name>
    <dbReference type="NCBI Taxonomy" id="182773"/>
    <lineage>
        <taxon>Bacteria</taxon>
        <taxon>Bacillati</taxon>
        <taxon>Bacillota</taxon>
        <taxon>Clostridia</taxon>
        <taxon>Eubacteriales</taxon>
        <taxon>Clostridiaceae</taxon>
        <taxon>Clostridium</taxon>
    </lineage>
</organism>
<feature type="domain" description="OmpR/PhoB-type" evidence="11">
    <location>
        <begin position="125"/>
        <end position="224"/>
    </location>
</feature>
<dbReference type="FunFam" id="1.10.10.10:FF:000018">
    <property type="entry name" value="DNA-binding response regulator ResD"/>
    <property type="match status" value="1"/>
</dbReference>
<reference evidence="12 13" key="1">
    <citation type="submission" date="2016-08" db="EMBL/GenBank/DDBJ databases">
        <title>Complete Genome Sequence Of The Indigo Reducing Clostridium isatidis DSM15098.</title>
        <authorList>
            <person name="Little G.T."/>
            <person name="Minton N.P."/>
        </authorList>
    </citation>
    <scope>NUCLEOTIDE SEQUENCE [LARGE SCALE GENOMIC DNA]</scope>
    <source>
        <strain evidence="12 13">DSM 15098</strain>
    </source>
</reference>
<dbReference type="PROSITE" id="PS51755">
    <property type="entry name" value="OMPR_PHOB"/>
    <property type="match status" value="1"/>
</dbReference>
<dbReference type="InterPro" id="IPR001867">
    <property type="entry name" value="OmpR/PhoB-type_DNA-bd"/>
</dbReference>
<dbReference type="InterPro" id="IPR011006">
    <property type="entry name" value="CheY-like_superfamily"/>
</dbReference>
<dbReference type="Pfam" id="PF00486">
    <property type="entry name" value="Trans_reg_C"/>
    <property type="match status" value="1"/>
</dbReference>
<evidence type="ECO:0000256" key="7">
    <source>
        <dbReference type="ARBA" id="ARBA00024867"/>
    </source>
</evidence>
<dbReference type="GO" id="GO:0005829">
    <property type="term" value="C:cytosol"/>
    <property type="evidence" value="ECO:0007669"/>
    <property type="project" value="TreeGrafter"/>
</dbReference>
<evidence type="ECO:0000256" key="9">
    <source>
        <dbReference type="PROSITE-ProRule" id="PRU01091"/>
    </source>
</evidence>
<evidence type="ECO:0000259" key="11">
    <source>
        <dbReference type="PROSITE" id="PS51755"/>
    </source>
</evidence>
<dbReference type="InterPro" id="IPR036388">
    <property type="entry name" value="WH-like_DNA-bd_sf"/>
</dbReference>
<keyword evidence="3" id="KW-0902">Two-component regulatory system</keyword>
<dbReference type="AlphaFoldDB" id="A0A343JF01"/>
<gene>
    <name evidence="12" type="ORF">BEN51_11645</name>
</gene>
<keyword evidence="13" id="KW-1185">Reference proteome</keyword>
<keyword evidence="2 8" id="KW-0597">Phosphoprotein</keyword>
<feature type="domain" description="Response regulatory" evidence="10">
    <location>
        <begin position="3"/>
        <end position="117"/>
    </location>
</feature>
<evidence type="ECO:0000256" key="6">
    <source>
        <dbReference type="ARBA" id="ARBA00023163"/>
    </source>
</evidence>
<protein>
    <recommendedName>
        <fullName evidence="1">Stage 0 sporulation protein A homolog</fullName>
    </recommendedName>
</protein>
<dbReference type="SMART" id="SM00862">
    <property type="entry name" value="Trans_reg_C"/>
    <property type="match status" value="1"/>
</dbReference>
<proteinExistence type="predicted"/>